<evidence type="ECO:0000313" key="6">
    <source>
        <dbReference type="Proteomes" id="UP000278334"/>
    </source>
</evidence>
<reference evidence="5" key="1">
    <citation type="submission" date="2016-09" db="EMBL/GenBank/DDBJ databases">
        <title>Genome Sequence of Bathymodiolus thermophilus sulfur-oxidizing gill endosymbiont.</title>
        <authorList>
            <person name="Ponnudurai R."/>
            <person name="Kleiner M."/>
            <person name="Sayavedra L."/>
            <person name="Thuermer A."/>
            <person name="Felbeck H."/>
            <person name="Schlueter R."/>
            <person name="Schweder T."/>
            <person name="Markert S."/>
        </authorList>
    </citation>
    <scope>NUCLEOTIDE SEQUENCE [LARGE SCALE GENOMIC DNA]</scope>
    <source>
        <strain evidence="5">BAT/CrabSpa'14</strain>
    </source>
</reference>
<evidence type="ECO:0000313" key="4">
    <source>
        <dbReference type="EMBL" id="OIR24356.1"/>
    </source>
</evidence>
<dbReference type="InterPro" id="IPR036909">
    <property type="entry name" value="Cyt_c-like_dom_sf"/>
</dbReference>
<dbReference type="Proteomes" id="UP000182798">
    <property type="component" value="Unassembled WGS sequence"/>
</dbReference>
<keyword evidence="1" id="KW-0732">Signal</keyword>
<dbReference type="KEGG" id="bthg:MS2017_0801"/>
<reference evidence="4" key="2">
    <citation type="journal article" date="2017" name="Stand. Genomic Sci.">
        <title>Genome sequence of the sulfur-oxidizing Bathymodiolus thermophilus gill endosymbiont.</title>
        <authorList>
            <person name="Ponnudurai R."/>
            <person name="Sayavedra L."/>
            <person name="Kleiner M."/>
            <person name="Heiden S.E."/>
            <person name="Thurmer A."/>
            <person name="Felbeck H."/>
            <person name="Schluter R."/>
            <person name="Sievert S.M."/>
            <person name="Daniel R."/>
            <person name="Schweder T."/>
            <person name="Markert S."/>
        </authorList>
    </citation>
    <scope>NUCLEOTIDE SEQUENCE</scope>
    <source>
        <strain evidence="4">BAT/CrabSpa'14</strain>
    </source>
</reference>
<dbReference type="EMBL" id="CAESAQ020000064">
    <property type="protein sequence ID" value="CAB5501076.1"/>
    <property type="molecule type" value="Genomic_DNA"/>
</dbReference>
<organism evidence="4 5">
    <name type="scientific">Bathymodiolus thermophilus thioautotrophic gill symbiont</name>
    <dbReference type="NCBI Taxonomy" id="2360"/>
    <lineage>
        <taxon>Bacteria</taxon>
        <taxon>Pseudomonadati</taxon>
        <taxon>Pseudomonadota</taxon>
        <taxon>Gammaproteobacteria</taxon>
        <taxon>sulfur-oxidizing symbionts</taxon>
    </lineage>
</organism>
<reference evidence="2 6" key="3">
    <citation type="submission" date="2017-11" db="EMBL/GenBank/DDBJ databases">
        <title>Genome sequence of the bacterial symbiont EPR9N from a vent mussel Bathymodiolus thermophilus.</title>
        <authorList>
            <person name="Won Y.-J."/>
        </authorList>
    </citation>
    <scope>NUCLEOTIDE SEQUENCE [LARGE SCALE GENOMIC DNA]</scope>
    <source>
        <strain evidence="2 6">EPR9N</strain>
    </source>
</reference>
<dbReference type="EMBL" id="CP024634">
    <property type="protein sequence ID" value="AYQ56529.1"/>
    <property type="molecule type" value="Genomic_DNA"/>
</dbReference>
<evidence type="ECO:0000313" key="5">
    <source>
        <dbReference type="Proteomes" id="UP000182798"/>
    </source>
</evidence>
<dbReference type="GO" id="GO:0009055">
    <property type="term" value="F:electron transfer activity"/>
    <property type="evidence" value="ECO:0007669"/>
    <property type="project" value="InterPro"/>
</dbReference>
<dbReference type="RefSeq" id="WP_071564751.1">
    <property type="nucleotide sequence ID" value="NZ_CAESAQ020000064.1"/>
</dbReference>
<feature type="chain" id="PRO_5044561955" description="Cytochrome c domain-containing protein" evidence="1">
    <location>
        <begin position="20"/>
        <end position="91"/>
    </location>
</feature>
<name>A0A1J5TVY9_9GAMM</name>
<protein>
    <recommendedName>
        <fullName evidence="8">Cytochrome c domain-containing protein</fullName>
    </recommendedName>
</protein>
<dbReference type="AlphaFoldDB" id="A0A1J5TVY9"/>
<accession>A0A1J5TVY9</accession>
<sequence length="91" mass="10504">MKNLLIIIALLSTATFANKEGEALHNKTCVACHVVQHDDNFYMRQNRKIISLPKLSGQVSRCAQAFNTGWFPDEEQAVVDYLNKKYYQFKH</sequence>
<reference evidence="3 7" key="4">
    <citation type="submission" date="2020-05" db="EMBL/GenBank/DDBJ databases">
        <authorList>
            <person name="Petersen J."/>
            <person name="Sayavedra L."/>
        </authorList>
    </citation>
    <scope>NUCLEOTIDE SEQUENCE [LARGE SCALE GENOMIC DNA]</scope>
    <source>
        <strain evidence="3">B thermophilus SOXS</strain>
    </source>
</reference>
<dbReference type="GO" id="GO:0020037">
    <property type="term" value="F:heme binding"/>
    <property type="evidence" value="ECO:0007669"/>
    <property type="project" value="InterPro"/>
</dbReference>
<evidence type="ECO:0000313" key="3">
    <source>
        <dbReference type="EMBL" id="CAB5501076.1"/>
    </source>
</evidence>
<feature type="signal peptide" evidence="1">
    <location>
        <begin position="1"/>
        <end position="19"/>
    </location>
</feature>
<dbReference type="EMBL" id="MIQH01000718">
    <property type="protein sequence ID" value="OIR24356.1"/>
    <property type="molecule type" value="Genomic_DNA"/>
</dbReference>
<dbReference type="Proteomes" id="UP000278334">
    <property type="component" value="Chromosome"/>
</dbReference>
<evidence type="ECO:0000313" key="7">
    <source>
        <dbReference type="Proteomes" id="UP000643672"/>
    </source>
</evidence>
<proteinExistence type="predicted"/>
<dbReference type="OrthoDB" id="9796294at2"/>
<evidence type="ECO:0000256" key="1">
    <source>
        <dbReference type="SAM" id="SignalP"/>
    </source>
</evidence>
<keyword evidence="7" id="KW-1185">Reference proteome</keyword>
<evidence type="ECO:0000313" key="2">
    <source>
        <dbReference type="EMBL" id="AYQ56529.1"/>
    </source>
</evidence>
<dbReference type="Proteomes" id="UP000643672">
    <property type="component" value="Unassembled WGS sequence"/>
</dbReference>
<gene>
    <name evidence="4" type="ORF">BGC33_10175</name>
    <name evidence="2" type="ORF">MS2017_0801</name>
    <name evidence="3" type="ORF">THERMOS_1329</name>
</gene>
<evidence type="ECO:0008006" key="8">
    <source>
        <dbReference type="Google" id="ProtNLM"/>
    </source>
</evidence>
<dbReference type="SUPFAM" id="SSF46626">
    <property type="entry name" value="Cytochrome c"/>
    <property type="match status" value="1"/>
</dbReference>